<dbReference type="PANTHER" id="PTHR23517">
    <property type="entry name" value="RESISTANCE PROTEIN MDTM, PUTATIVE-RELATED-RELATED"/>
    <property type="match status" value="1"/>
</dbReference>
<dbReference type="Gene3D" id="1.20.1250.20">
    <property type="entry name" value="MFS general substrate transporter like domains"/>
    <property type="match status" value="1"/>
</dbReference>
<evidence type="ECO:0000256" key="3">
    <source>
        <dbReference type="ARBA" id="ARBA00022475"/>
    </source>
</evidence>
<feature type="transmembrane region" description="Helical" evidence="8">
    <location>
        <begin position="279"/>
        <end position="300"/>
    </location>
</feature>
<feature type="transmembrane region" description="Helical" evidence="8">
    <location>
        <begin position="85"/>
        <end position="107"/>
    </location>
</feature>
<feature type="transmembrane region" description="Helical" evidence="8">
    <location>
        <begin position="147"/>
        <end position="166"/>
    </location>
</feature>
<gene>
    <name evidence="9" type="ORF">ACFQ11_31030</name>
</gene>
<feature type="transmembrane region" description="Helical" evidence="8">
    <location>
        <begin position="340"/>
        <end position="361"/>
    </location>
</feature>
<evidence type="ECO:0000256" key="1">
    <source>
        <dbReference type="ARBA" id="ARBA00004651"/>
    </source>
</evidence>
<comment type="subcellular location">
    <subcellularLocation>
        <location evidence="1">Cell membrane</location>
        <topology evidence="1">Multi-pass membrane protein</topology>
    </subcellularLocation>
</comment>
<feature type="transmembrane region" description="Helical" evidence="8">
    <location>
        <begin position="251"/>
        <end position="273"/>
    </location>
</feature>
<evidence type="ECO:0000256" key="6">
    <source>
        <dbReference type="ARBA" id="ARBA00023136"/>
    </source>
</evidence>
<dbReference type="EMBL" id="JBHTJA010000102">
    <property type="protein sequence ID" value="MFD0904851.1"/>
    <property type="molecule type" value="Genomic_DNA"/>
</dbReference>
<dbReference type="InterPro" id="IPR011701">
    <property type="entry name" value="MFS"/>
</dbReference>
<evidence type="ECO:0000256" key="8">
    <source>
        <dbReference type="SAM" id="Phobius"/>
    </source>
</evidence>
<evidence type="ECO:0000256" key="4">
    <source>
        <dbReference type="ARBA" id="ARBA00022692"/>
    </source>
</evidence>
<feature type="transmembrane region" description="Helical" evidence="8">
    <location>
        <begin position="119"/>
        <end position="141"/>
    </location>
</feature>
<accession>A0ABW3EYE1</accession>
<evidence type="ECO:0000256" key="5">
    <source>
        <dbReference type="ARBA" id="ARBA00022989"/>
    </source>
</evidence>
<feature type="transmembrane region" description="Helical" evidence="8">
    <location>
        <begin position="24"/>
        <end position="49"/>
    </location>
</feature>
<evidence type="ECO:0000313" key="10">
    <source>
        <dbReference type="Proteomes" id="UP001596972"/>
    </source>
</evidence>
<organism evidence="9 10">
    <name type="scientific">Actinomadura sediminis</name>
    <dbReference type="NCBI Taxonomy" id="1038904"/>
    <lineage>
        <taxon>Bacteria</taxon>
        <taxon>Bacillati</taxon>
        <taxon>Actinomycetota</taxon>
        <taxon>Actinomycetes</taxon>
        <taxon>Streptosporangiales</taxon>
        <taxon>Thermomonosporaceae</taxon>
        <taxon>Actinomadura</taxon>
    </lineage>
</organism>
<keyword evidence="3" id="KW-1003">Cell membrane</keyword>
<keyword evidence="6 8" id="KW-0472">Membrane</keyword>
<feature type="transmembrane region" description="Helical" evidence="8">
    <location>
        <begin position="193"/>
        <end position="212"/>
    </location>
</feature>
<evidence type="ECO:0000313" key="9">
    <source>
        <dbReference type="EMBL" id="MFD0904851.1"/>
    </source>
</evidence>
<dbReference type="SUPFAM" id="SSF103473">
    <property type="entry name" value="MFS general substrate transporter"/>
    <property type="match status" value="1"/>
</dbReference>
<feature type="transmembrane region" description="Helical" evidence="8">
    <location>
        <begin position="61"/>
        <end position="79"/>
    </location>
</feature>
<keyword evidence="10" id="KW-1185">Reference proteome</keyword>
<keyword evidence="4 8" id="KW-0812">Transmembrane</keyword>
<comment type="caution">
    <text evidence="9">The sequence shown here is derived from an EMBL/GenBank/DDBJ whole genome shotgun (WGS) entry which is preliminary data.</text>
</comment>
<protein>
    <submittedName>
        <fullName evidence="9">MFS transporter</fullName>
    </submittedName>
</protein>
<proteinExistence type="predicted"/>
<feature type="region of interest" description="Disordered" evidence="7">
    <location>
        <begin position="364"/>
        <end position="389"/>
    </location>
</feature>
<dbReference type="Proteomes" id="UP001596972">
    <property type="component" value="Unassembled WGS sequence"/>
</dbReference>
<evidence type="ECO:0000256" key="7">
    <source>
        <dbReference type="SAM" id="MobiDB-lite"/>
    </source>
</evidence>
<name>A0ABW3EYE1_9ACTN</name>
<feature type="transmembrane region" description="Helical" evidence="8">
    <location>
        <begin position="312"/>
        <end position="334"/>
    </location>
</feature>
<keyword evidence="2" id="KW-0813">Transport</keyword>
<dbReference type="PANTHER" id="PTHR23517:SF2">
    <property type="entry name" value="MULTIDRUG RESISTANCE PROTEIN MDTH"/>
    <property type="match status" value="1"/>
</dbReference>
<dbReference type="InterPro" id="IPR050171">
    <property type="entry name" value="MFS_Transporters"/>
</dbReference>
<reference evidence="10" key="1">
    <citation type="journal article" date="2019" name="Int. J. Syst. Evol. Microbiol.">
        <title>The Global Catalogue of Microorganisms (GCM) 10K type strain sequencing project: providing services to taxonomists for standard genome sequencing and annotation.</title>
        <authorList>
            <consortium name="The Broad Institute Genomics Platform"/>
            <consortium name="The Broad Institute Genome Sequencing Center for Infectious Disease"/>
            <person name="Wu L."/>
            <person name="Ma J."/>
        </authorList>
    </citation>
    <scope>NUCLEOTIDE SEQUENCE [LARGE SCALE GENOMIC DNA]</scope>
    <source>
        <strain evidence="10">JCM 31202</strain>
    </source>
</reference>
<feature type="transmembrane region" description="Helical" evidence="8">
    <location>
        <begin position="224"/>
        <end position="244"/>
    </location>
</feature>
<sequence length="389" mass="38992">MQLSAALGYWAVMSHLVAHLRDDVGLLAGTIALVLGLRVAVQYALFLPLGALVDRIGPRRAGILAGVLRAVGFGLLGVVGDVGALVGTALLLAVGGALLHPAIQSLLAGLPAQSRSRGFAVNVVSGQIAAVAGPPAGLVLLGGGFGFVTGVAAAAWAAAAVLFALLGRDRAGERRDAGGGLARGVADVVADRAFLRFSIVAAPTTLLAAQAVTVVPLSVADPRLATVFFCVSAAVAAGVQPFVAGRAQRPWVLRGGLFCAGASYLFLAALPVAGEWRTASLVTAAALTGLGTGLVAPGVFQAIVRRAPDGRVGVYNGLVRFMAGAVALVGGLAVGEAFDAGAATAAMGGLAALGFLSGAVLKHPRPARDEGSERWEPADPTLRHEKIKP</sequence>
<keyword evidence="5 8" id="KW-1133">Transmembrane helix</keyword>
<feature type="compositionally biased region" description="Basic and acidic residues" evidence="7">
    <location>
        <begin position="366"/>
        <end position="389"/>
    </location>
</feature>
<dbReference type="Pfam" id="PF07690">
    <property type="entry name" value="MFS_1"/>
    <property type="match status" value="1"/>
</dbReference>
<dbReference type="InterPro" id="IPR036259">
    <property type="entry name" value="MFS_trans_sf"/>
</dbReference>
<evidence type="ECO:0000256" key="2">
    <source>
        <dbReference type="ARBA" id="ARBA00022448"/>
    </source>
</evidence>